<organism evidence="1 2">
    <name type="scientific">Tanacetum coccineum</name>
    <dbReference type="NCBI Taxonomy" id="301880"/>
    <lineage>
        <taxon>Eukaryota</taxon>
        <taxon>Viridiplantae</taxon>
        <taxon>Streptophyta</taxon>
        <taxon>Embryophyta</taxon>
        <taxon>Tracheophyta</taxon>
        <taxon>Spermatophyta</taxon>
        <taxon>Magnoliopsida</taxon>
        <taxon>eudicotyledons</taxon>
        <taxon>Gunneridae</taxon>
        <taxon>Pentapetalae</taxon>
        <taxon>asterids</taxon>
        <taxon>campanulids</taxon>
        <taxon>Asterales</taxon>
        <taxon>Asteraceae</taxon>
        <taxon>Asteroideae</taxon>
        <taxon>Anthemideae</taxon>
        <taxon>Anthemidinae</taxon>
        <taxon>Tanacetum</taxon>
    </lineage>
</organism>
<evidence type="ECO:0008006" key="3">
    <source>
        <dbReference type="Google" id="ProtNLM"/>
    </source>
</evidence>
<name>A0ABQ5FAW2_9ASTR</name>
<dbReference type="EMBL" id="BQNB010017164">
    <property type="protein sequence ID" value="GJT60053.1"/>
    <property type="molecule type" value="Genomic_DNA"/>
</dbReference>
<sequence>MINDSRTNNTNHLVQAINNQYFEINDLKVQLQDKIHVINELKHQLAQFHGKSPTTQCESPNFDSMIQEIKDENVSLAFQVSSLVKEGENNKLEYKKLYDSIKQTQAKTKLQTDSFVNTKLSKPPTLGTKLYSITSLPKSKNNKVVHQDYLNVTKENVATLQELLEEAGALKPLDVHIGYAFKFTERIQELLVKVNLVGIKCSSSSKSTLVIPPRKIITTTVILVVEPCPKHSLRYANARESLSRSYLKLEIHPFNLYDYGIERILSNGTSTLEIVEIFLWYLDSGCSKHMPGHLDKLINFVSKFIGLGHNLFSIWQFCDLYLEVAFRKHTCLVRNLDGVDLLLGSHGSKLYTISMADMIKSSPIFLLFKACRICDVSYLTIK</sequence>
<reference evidence="1" key="2">
    <citation type="submission" date="2022-01" db="EMBL/GenBank/DDBJ databases">
        <authorList>
            <person name="Yamashiro T."/>
            <person name="Shiraishi A."/>
            <person name="Satake H."/>
            <person name="Nakayama K."/>
        </authorList>
    </citation>
    <scope>NUCLEOTIDE SEQUENCE</scope>
</reference>
<protein>
    <recommendedName>
        <fullName evidence="3">Integrase, catalytic region, zinc finger, CCHC-type, peptidase aspartic, catalytic</fullName>
    </recommendedName>
</protein>
<accession>A0ABQ5FAW2</accession>
<keyword evidence="2" id="KW-1185">Reference proteome</keyword>
<reference evidence="1" key="1">
    <citation type="journal article" date="2022" name="Int. J. Mol. Sci.">
        <title>Draft Genome of Tanacetum Coccineum: Genomic Comparison of Closely Related Tanacetum-Family Plants.</title>
        <authorList>
            <person name="Yamashiro T."/>
            <person name="Shiraishi A."/>
            <person name="Nakayama K."/>
            <person name="Satake H."/>
        </authorList>
    </citation>
    <scope>NUCLEOTIDE SEQUENCE</scope>
</reference>
<gene>
    <name evidence="1" type="ORF">Tco_1003586</name>
</gene>
<dbReference type="Proteomes" id="UP001151760">
    <property type="component" value="Unassembled WGS sequence"/>
</dbReference>
<evidence type="ECO:0000313" key="2">
    <source>
        <dbReference type="Proteomes" id="UP001151760"/>
    </source>
</evidence>
<proteinExistence type="predicted"/>
<comment type="caution">
    <text evidence="1">The sequence shown here is derived from an EMBL/GenBank/DDBJ whole genome shotgun (WGS) entry which is preliminary data.</text>
</comment>
<evidence type="ECO:0000313" key="1">
    <source>
        <dbReference type="EMBL" id="GJT60053.1"/>
    </source>
</evidence>